<organism evidence="2 3">
    <name type="scientific">Papilio xuthus</name>
    <name type="common">Asian swallowtail butterfly</name>
    <dbReference type="NCBI Taxonomy" id="66420"/>
    <lineage>
        <taxon>Eukaryota</taxon>
        <taxon>Metazoa</taxon>
        <taxon>Ecdysozoa</taxon>
        <taxon>Arthropoda</taxon>
        <taxon>Hexapoda</taxon>
        <taxon>Insecta</taxon>
        <taxon>Pterygota</taxon>
        <taxon>Neoptera</taxon>
        <taxon>Endopterygota</taxon>
        <taxon>Lepidoptera</taxon>
        <taxon>Glossata</taxon>
        <taxon>Ditrysia</taxon>
        <taxon>Papilionoidea</taxon>
        <taxon>Papilionidae</taxon>
        <taxon>Papilioninae</taxon>
        <taxon>Papilio</taxon>
    </lineage>
</organism>
<evidence type="ECO:0000256" key="1">
    <source>
        <dbReference type="SAM" id="MobiDB-lite"/>
    </source>
</evidence>
<dbReference type="EMBL" id="KQ459072">
    <property type="protein sequence ID" value="KPJ03836.1"/>
    <property type="molecule type" value="Genomic_DNA"/>
</dbReference>
<keyword evidence="3" id="KW-1185">Reference proteome</keyword>
<feature type="region of interest" description="Disordered" evidence="1">
    <location>
        <begin position="46"/>
        <end position="101"/>
    </location>
</feature>
<reference evidence="2 3" key="1">
    <citation type="journal article" date="2015" name="Nat. Commun.">
        <title>Outbred genome sequencing and CRISPR/Cas9 gene editing in butterflies.</title>
        <authorList>
            <person name="Li X."/>
            <person name="Fan D."/>
            <person name="Zhang W."/>
            <person name="Liu G."/>
            <person name="Zhang L."/>
            <person name="Zhao L."/>
            <person name="Fang X."/>
            <person name="Chen L."/>
            <person name="Dong Y."/>
            <person name="Chen Y."/>
            <person name="Ding Y."/>
            <person name="Zhao R."/>
            <person name="Feng M."/>
            <person name="Zhu Y."/>
            <person name="Feng Y."/>
            <person name="Jiang X."/>
            <person name="Zhu D."/>
            <person name="Xiang H."/>
            <person name="Feng X."/>
            <person name="Li S."/>
            <person name="Wang J."/>
            <person name="Zhang G."/>
            <person name="Kronforst M.R."/>
            <person name="Wang W."/>
        </authorList>
    </citation>
    <scope>NUCLEOTIDE SEQUENCE [LARGE SCALE GENOMIC DNA]</scope>
    <source>
        <strain evidence="2">Ya'a_city_454_Px</strain>
        <tissue evidence="2">Whole body</tissue>
    </source>
</reference>
<dbReference type="AlphaFoldDB" id="A0A0N0PA79"/>
<evidence type="ECO:0000313" key="3">
    <source>
        <dbReference type="Proteomes" id="UP000053268"/>
    </source>
</evidence>
<gene>
    <name evidence="2" type="ORF">RR46_00980</name>
</gene>
<proteinExistence type="predicted"/>
<accession>A0A0N0PA79</accession>
<feature type="compositionally biased region" description="Basic residues" evidence="1">
    <location>
        <begin position="46"/>
        <end position="61"/>
    </location>
</feature>
<dbReference type="Proteomes" id="UP000053268">
    <property type="component" value="Unassembled WGS sequence"/>
</dbReference>
<protein>
    <submittedName>
        <fullName evidence="2">Uncharacterized protein</fullName>
    </submittedName>
</protein>
<name>A0A0N0PA79_PAPXU</name>
<evidence type="ECO:0000313" key="2">
    <source>
        <dbReference type="EMBL" id="KPJ03836.1"/>
    </source>
</evidence>
<sequence length="125" mass="14025">MRTDHIHVDIASRMYGITYVWHHGEARCGVARRGAARREGHRTLVKRSAPKTHQNNTKRRVPTSPWTPIKALIKCPQTTSTNTRSPRTPATGLPHRARRAHSGLERLTVLMRAAGGRRTLIPDAV</sequence>
<feature type="compositionally biased region" description="Low complexity" evidence="1">
    <location>
        <begin position="78"/>
        <end position="91"/>
    </location>
</feature>